<reference evidence="5 6" key="1">
    <citation type="journal article" name="Sci. Rep.">
        <title>Genome-scale phylogenetic analyses confirm Olpidium as the closest living zoosporic fungus to the non-flagellated, terrestrial fungi.</title>
        <authorList>
            <person name="Chang Y."/>
            <person name="Rochon D."/>
            <person name="Sekimoto S."/>
            <person name="Wang Y."/>
            <person name="Chovatia M."/>
            <person name="Sandor L."/>
            <person name="Salamov A."/>
            <person name="Grigoriev I.V."/>
            <person name="Stajich J.E."/>
            <person name="Spatafora J.W."/>
        </authorList>
    </citation>
    <scope>NUCLEOTIDE SEQUENCE [LARGE SCALE GENOMIC DNA]</scope>
    <source>
        <strain evidence="5">S191</strain>
    </source>
</reference>
<dbReference type="PROSITE" id="PS50102">
    <property type="entry name" value="RRM"/>
    <property type="match status" value="2"/>
</dbReference>
<keyword evidence="2 3" id="KW-0694">RNA-binding</keyword>
<dbReference type="SMART" id="SM00360">
    <property type="entry name" value="RRM"/>
    <property type="match status" value="2"/>
</dbReference>
<keyword evidence="1" id="KW-0677">Repeat</keyword>
<dbReference type="InterPro" id="IPR000504">
    <property type="entry name" value="RRM_dom"/>
</dbReference>
<dbReference type="EMBL" id="JAEFCI010008245">
    <property type="protein sequence ID" value="KAG5458590.1"/>
    <property type="molecule type" value="Genomic_DNA"/>
</dbReference>
<evidence type="ECO:0000313" key="5">
    <source>
        <dbReference type="EMBL" id="KAG5458590.1"/>
    </source>
</evidence>
<dbReference type="PANTHER" id="PTHR48032">
    <property type="entry name" value="RNA-BINDING PROTEIN MUSASHI HOMOLOG RBP6"/>
    <property type="match status" value="1"/>
</dbReference>
<dbReference type="SUPFAM" id="SSF54928">
    <property type="entry name" value="RNA-binding domain, RBD"/>
    <property type="match status" value="2"/>
</dbReference>
<keyword evidence="6" id="KW-1185">Reference proteome</keyword>
<dbReference type="GO" id="GO:0006417">
    <property type="term" value="P:regulation of translation"/>
    <property type="evidence" value="ECO:0007669"/>
    <property type="project" value="TreeGrafter"/>
</dbReference>
<evidence type="ECO:0000256" key="1">
    <source>
        <dbReference type="ARBA" id="ARBA00022737"/>
    </source>
</evidence>
<dbReference type="InterPro" id="IPR035979">
    <property type="entry name" value="RBD_domain_sf"/>
</dbReference>
<gene>
    <name evidence="5" type="ORF">BJ554DRAFT_1159</name>
</gene>
<dbReference type="Gene3D" id="3.30.70.330">
    <property type="match status" value="2"/>
</dbReference>
<evidence type="ECO:0000259" key="4">
    <source>
        <dbReference type="PROSITE" id="PS50102"/>
    </source>
</evidence>
<dbReference type="GO" id="GO:0003729">
    <property type="term" value="F:mRNA binding"/>
    <property type="evidence" value="ECO:0007669"/>
    <property type="project" value="TreeGrafter"/>
</dbReference>
<evidence type="ECO:0000313" key="6">
    <source>
        <dbReference type="Proteomes" id="UP000673691"/>
    </source>
</evidence>
<organism evidence="5 6">
    <name type="scientific">Olpidium bornovanus</name>
    <dbReference type="NCBI Taxonomy" id="278681"/>
    <lineage>
        <taxon>Eukaryota</taxon>
        <taxon>Fungi</taxon>
        <taxon>Fungi incertae sedis</taxon>
        <taxon>Olpidiomycota</taxon>
        <taxon>Olpidiomycotina</taxon>
        <taxon>Olpidiomycetes</taxon>
        <taxon>Olpidiales</taxon>
        <taxon>Olpidiaceae</taxon>
        <taxon>Olpidium</taxon>
    </lineage>
</organism>
<dbReference type="Proteomes" id="UP000673691">
    <property type="component" value="Unassembled WGS sequence"/>
</dbReference>
<dbReference type="InterPro" id="IPR012677">
    <property type="entry name" value="Nucleotide-bd_a/b_plait_sf"/>
</dbReference>
<proteinExistence type="predicted"/>
<protein>
    <recommendedName>
        <fullName evidence="4">RRM domain-containing protein</fullName>
    </recommendedName>
</protein>
<feature type="domain" description="RRM" evidence="4">
    <location>
        <begin position="69"/>
        <end position="142"/>
    </location>
</feature>
<comment type="caution">
    <text evidence="5">The sequence shown here is derived from an EMBL/GenBank/DDBJ whole genome shotgun (WGS) entry which is preliminary data.</text>
</comment>
<dbReference type="PANTHER" id="PTHR48032:SF6">
    <property type="entry name" value="RNA-BINDING (RRM_RBD_RNP MOTIFS) FAMILY PROTEIN"/>
    <property type="match status" value="1"/>
</dbReference>
<dbReference type="Pfam" id="PF00076">
    <property type="entry name" value="RRM_1"/>
    <property type="match status" value="2"/>
</dbReference>
<evidence type="ECO:0000256" key="3">
    <source>
        <dbReference type="PROSITE-ProRule" id="PRU00176"/>
    </source>
</evidence>
<dbReference type="AlphaFoldDB" id="A0A8H7ZSP8"/>
<name>A0A8H7ZSP8_9FUNG</name>
<feature type="domain" description="RRM" evidence="4">
    <location>
        <begin position="1"/>
        <end position="60"/>
    </location>
</feature>
<dbReference type="OrthoDB" id="1875751at2759"/>
<accession>A0A8H7ZSP8</accession>
<sequence>MRAYFSKWGEVLDCSVMKEPVTLKSRGFGFLTYADPDVVPTMLAAEHFLDGKRVDPKRAIPREEQVLTEKIFVGGISPDVFEEDLTAFFNQFGKVIDTTLMIDRDTGRPRGFGFVTFESDVMVEELVARRDLVLKGKAVRRR</sequence>
<evidence type="ECO:0000256" key="2">
    <source>
        <dbReference type="ARBA" id="ARBA00022884"/>
    </source>
</evidence>